<dbReference type="GO" id="GO:0046872">
    <property type="term" value="F:metal ion binding"/>
    <property type="evidence" value="ECO:0007669"/>
    <property type="project" value="UniProtKB-KW"/>
</dbReference>
<dbReference type="PhylomeDB" id="A7RSM4"/>
<dbReference type="NCBIfam" id="NF040941">
    <property type="entry name" value="GGGWT_bact"/>
    <property type="match status" value="1"/>
</dbReference>
<evidence type="ECO:0000256" key="3">
    <source>
        <dbReference type="ARBA" id="ARBA00022837"/>
    </source>
</evidence>
<dbReference type="OMA" id="SCIDECH"/>
<keyword evidence="5" id="KW-0812">Transmembrane</keyword>
<evidence type="ECO:0000313" key="8">
    <source>
        <dbReference type="Proteomes" id="UP000001593"/>
    </source>
</evidence>
<keyword evidence="8" id="KW-1185">Reference proteome</keyword>
<dbReference type="AlphaFoldDB" id="A7RSM4"/>
<evidence type="ECO:0000256" key="4">
    <source>
        <dbReference type="ARBA" id="ARBA00023157"/>
    </source>
</evidence>
<dbReference type="EMBL" id="DS469534">
    <property type="protein sequence ID" value="EDO45657.1"/>
    <property type="molecule type" value="Genomic_DNA"/>
</dbReference>
<dbReference type="GO" id="GO:0005615">
    <property type="term" value="C:extracellular space"/>
    <property type="evidence" value="ECO:0000318"/>
    <property type="project" value="GO_Central"/>
</dbReference>
<dbReference type="HOGENOM" id="CLU_824658_0_0_1"/>
<dbReference type="PANTHER" id="PTHR16146:SF46">
    <property type="entry name" value="INTELECTIN-1A-RELATED"/>
    <property type="match status" value="1"/>
</dbReference>
<evidence type="ECO:0000256" key="5">
    <source>
        <dbReference type="SAM" id="Phobius"/>
    </source>
</evidence>
<dbReference type="Proteomes" id="UP000001593">
    <property type="component" value="Unassembled WGS sequence"/>
</dbReference>
<gene>
    <name evidence="7" type="ORF">NEMVEDRAFT_v1g201513</name>
</gene>
<evidence type="ECO:0000313" key="7">
    <source>
        <dbReference type="EMBL" id="EDO45657.1"/>
    </source>
</evidence>
<keyword evidence="4" id="KW-1015">Disulfide bond</keyword>
<dbReference type="GO" id="GO:0070492">
    <property type="term" value="F:oligosaccharide binding"/>
    <property type="evidence" value="ECO:0000318"/>
    <property type="project" value="GO_Central"/>
</dbReference>
<keyword evidence="1" id="KW-0479">Metal-binding</keyword>
<evidence type="ECO:0000256" key="2">
    <source>
        <dbReference type="ARBA" id="ARBA00022734"/>
    </source>
</evidence>
<dbReference type="Gene3D" id="3.50.4.10">
    <property type="entry name" value="Hepatocyte Growth Factor"/>
    <property type="match status" value="1"/>
</dbReference>
<name>A7RSM4_NEMVE</name>
<dbReference type="InParanoid" id="A7RSM4"/>
<sequence>MASKVSAAIEPLYMKLYLSVFLIISCQCVVEVISGQTLQKRRLLSKKVVRKVSVKSIRSCIDECHQEPRCNSLNFKLVGDVNCEMNEEDSSTVALVPDDYNIYYTNDKQKTKPPTLPPPEVIYRSCAELKAARPSTPSGNYAMRVRGFRRTIYCDMETTGGGWSLVVSISASSRNHIIRHAHNCFNSSLCVPKESGTLPVRKHSDEDIRALAFYEGAFRLEAAGRRITYYRIVEGPDAFDAGCNNGLRCPRIIVSFSYPYAWESNCFGVEDGFSINRGDCYFVFDSHDSGECNGVPWFASRYQKAFEYRQLPADRLLYNHCGSNGFYPNIQGYMYVR</sequence>
<reference evidence="7 8" key="1">
    <citation type="journal article" date="2007" name="Science">
        <title>Sea anemone genome reveals ancestral eumetazoan gene repertoire and genomic organization.</title>
        <authorList>
            <person name="Putnam N.H."/>
            <person name="Srivastava M."/>
            <person name="Hellsten U."/>
            <person name="Dirks B."/>
            <person name="Chapman J."/>
            <person name="Salamov A."/>
            <person name="Terry A."/>
            <person name="Shapiro H."/>
            <person name="Lindquist E."/>
            <person name="Kapitonov V.V."/>
            <person name="Jurka J."/>
            <person name="Genikhovich G."/>
            <person name="Grigoriev I.V."/>
            <person name="Lucas S.M."/>
            <person name="Steele R.E."/>
            <person name="Finnerty J.R."/>
            <person name="Technau U."/>
            <person name="Martindale M.Q."/>
            <person name="Rokhsar D.S."/>
        </authorList>
    </citation>
    <scope>NUCLEOTIDE SEQUENCE [LARGE SCALE GENOMIC DNA]</scope>
    <source>
        <strain evidence="8">CH2 X CH6</strain>
    </source>
</reference>
<dbReference type="PANTHER" id="PTHR16146">
    <property type="entry name" value="INTELECTIN"/>
    <property type="match status" value="1"/>
</dbReference>
<dbReference type="InterPro" id="IPR036056">
    <property type="entry name" value="Fibrinogen-like_C"/>
</dbReference>
<keyword evidence="5" id="KW-1133">Transmembrane helix</keyword>
<keyword evidence="3" id="KW-0106">Calcium</keyword>
<dbReference type="PROSITE" id="PS51257">
    <property type="entry name" value="PROKAR_LIPOPROTEIN"/>
    <property type="match status" value="1"/>
</dbReference>
<feature type="domain" description="Apple" evidence="6">
    <location>
        <begin position="28"/>
        <end position="108"/>
    </location>
</feature>
<dbReference type="SUPFAM" id="SSF56496">
    <property type="entry name" value="Fibrinogen C-terminal domain-like"/>
    <property type="match status" value="1"/>
</dbReference>
<protein>
    <recommendedName>
        <fullName evidence="6">Apple domain-containing protein</fullName>
    </recommendedName>
</protein>
<proteinExistence type="predicted"/>
<evidence type="ECO:0000259" key="6">
    <source>
        <dbReference type="PROSITE" id="PS50948"/>
    </source>
</evidence>
<dbReference type="Pfam" id="PF00024">
    <property type="entry name" value="PAN_1"/>
    <property type="match status" value="1"/>
</dbReference>
<organism evidence="7 8">
    <name type="scientific">Nematostella vectensis</name>
    <name type="common">Starlet sea anemone</name>
    <dbReference type="NCBI Taxonomy" id="45351"/>
    <lineage>
        <taxon>Eukaryota</taxon>
        <taxon>Metazoa</taxon>
        <taxon>Cnidaria</taxon>
        <taxon>Anthozoa</taxon>
        <taxon>Hexacorallia</taxon>
        <taxon>Actiniaria</taxon>
        <taxon>Edwardsiidae</taxon>
        <taxon>Nematostella</taxon>
    </lineage>
</organism>
<dbReference type="eggNOG" id="ENOG502QUX8">
    <property type="taxonomic scope" value="Eukaryota"/>
</dbReference>
<keyword evidence="5" id="KW-0472">Membrane</keyword>
<dbReference type="InterPro" id="IPR014716">
    <property type="entry name" value="Fibrinogen_a/b/g_C_1"/>
</dbReference>
<evidence type="ECO:0000256" key="1">
    <source>
        <dbReference type="ARBA" id="ARBA00022723"/>
    </source>
</evidence>
<keyword evidence="2" id="KW-0430">Lectin</keyword>
<dbReference type="InterPro" id="IPR003609">
    <property type="entry name" value="Pan_app"/>
</dbReference>
<dbReference type="Gene3D" id="3.90.215.10">
    <property type="entry name" value="Gamma Fibrinogen, chain A, domain 1"/>
    <property type="match status" value="1"/>
</dbReference>
<feature type="transmembrane region" description="Helical" evidence="5">
    <location>
        <begin position="12"/>
        <end position="33"/>
    </location>
</feature>
<dbReference type="PROSITE" id="PS50948">
    <property type="entry name" value="PAN"/>
    <property type="match status" value="1"/>
</dbReference>
<accession>A7RSM4</accession>